<dbReference type="AlphaFoldDB" id="A0A848DFP6"/>
<feature type="transmembrane region" description="Helical" evidence="1">
    <location>
        <begin position="181"/>
        <end position="202"/>
    </location>
</feature>
<feature type="transmembrane region" description="Helical" evidence="1">
    <location>
        <begin position="116"/>
        <end position="135"/>
    </location>
</feature>
<organism evidence="2 3">
    <name type="scientific">Pseudonocardia bannensis</name>
    <dbReference type="NCBI Taxonomy" id="630973"/>
    <lineage>
        <taxon>Bacteria</taxon>
        <taxon>Bacillati</taxon>
        <taxon>Actinomycetota</taxon>
        <taxon>Actinomycetes</taxon>
        <taxon>Pseudonocardiales</taxon>
        <taxon>Pseudonocardiaceae</taxon>
        <taxon>Pseudonocardia</taxon>
    </lineage>
</organism>
<sequence>MTVTTPSATAADAVRTIAVAVLAVAQAVVSGLGGGGALGEPVGAVANSYPTPILAAGWTFSIWGLIYAGFLVYAVFQLLPGQRGRQVHRRTGWWLAVAAVLNPMWIVAFSARLLPLAQLVIIGLLVSLAVVFGRLSREPAAAPLERAVFRVPVALYTGWVSVATVLGFATTGAWVGLPGDGALAAAAAVAVLLATAAIVSWVVGTGTSVVGYAAAVVWGFVGIALNEPPTAVAVAAWLAVVVVVAATTRRVARSVQPARLAWG</sequence>
<evidence type="ECO:0000313" key="2">
    <source>
        <dbReference type="EMBL" id="NMH91478.1"/>
    </source>
</evidence>
<evidence type="ECO:0000313" key="3">
    <source>
        <dbReference type="Proteomes" id="UP000586918"/>
    </source>
</evidence>
<dbReference type="PANTHER" id="PTHR33802:SF1">
    <property type="entry name" value="XK-RELATED PROTEIN"/>
    <property type="match status" value="1"/>
</dbReference>
<dbReference type="RefSeq" id="WP_169411548.1">
    <property type="nucleotide sequence ID" value="NZ_JAAXKZ010000018.1"/>
</dbReference>
<proteinExistence type="predicted"/>
<keyword evidence="3" id="KW-1185">Reference proteome</keyword>
<dbReference type="EMBL" id="JAAXKZ010000018">
    <property type="protein sequence ID" value="NMH91478.1"/>
    <property type="molecule type" value="Genomic_DNA"/>
</dbReference>
<feature type="transmembrane region" description="Helical" evidence="1">
    <location>
        <begin position="209"/>
        <end position="225"/>
    </location>
</feature>
<feature type="transmembrane region" description="Helical" evidence="1">
    <location>
        <begin position="91"/>
        <end position="110"/>
    </location>
</feature>
<evidence type="ECO:0008006" key="4">
    <source>
        <dbReference type="Google" id="ProtNLM"/>
    </source>
</evidence>
<feature type="transmembrane region" description="Helical" evidence="1">
    <location>
        <begin position="231"/>
        <end position="252"/>
    </location>
</feature>
<dbReference type="Proteomes" id="UP000586918">
    <property type="component" value="Unassembled WGS sequence"/>
</dbReference>
<comment type="caution">
    <text evidence="2">The sequence shown here is derived from an EMBL/GenBank/DDBJ whole genome shotgun (WGS) entry which is preliminary data.</text>
</comment>
<feature type="transmembrane region" description="Helical" evidence="1">
    <location>
        <begin position="147"/>
        <end position="169"/>
    </location>
</feature>
<keyword evidence="1" id="KW-0812">Transmembrane</keyword>
<keyword evidence="1" id="KW-1133">Transmembrane helix</keyword>
<protein>
    <recommendedName>
        <fullName evidence="4">TspO/MBR related protein</fullName>
    </recommendedName>
</protein>
<dbReference type="Gene3D" id="1.20.1260.100">
    <property type="entry name" value="TspO/MBR protein"/>
    <property type="match status" value="1"/>
</dbReference>
<reference evidence="2 3" key="1">
    <citation type="submission" date="2020-04" db="EMBL/GenBank/DDBJ databases">
        <authorList>
            <person name="Klaysubun C."/>
            <person name="Duangmal K."/>
            <person name="Lipun K."/>
        </authorList>
    </citation>
    <scope>NUCLEOTIDE SEQUENCE [LARGE SCALE GENOMIC DNA]</scope>
    <source>
        <strain evidence="2 3">DSM 45300</strain>
    </source>
</reference>
<keyword evidence="1" id="KW-0472">Membrane</keyword>
<name>A0A848DFP6_9PSEU</name>
<feature type="transmembrane region" description="Helical" evidence="1">
    <location>
        <begin position="12"/>
        <end position="33"/>
    </location>
</feature>
<evidence type="ECO:0000256" key="1">
    <source>
        <dbReference type="SAM" id="Phobius"/>
    </source>
</evidence>
<dbReference type="InterPro" id="IPR038330">
    <property type="entry name" value="TspO/MBR-related_sf"/>
</dbReference>
<gene>
    <name evidence="2" type="ORF">HF519_07735</name>
</gene>
<dbReference type="PANTHER" id="PTHR33802">
    <property type="entry name" value="SI:CH211-161H7.5-RELATED"/>
    <property type="match status" value="1"/>
</dbReference>
<accession>A0A848DFP6</accession>
<feature type="transmembrane region" description="Helical" evidence="1">
    <location>
        <begin position="53"/>
        <end position="79"/>
    </location>
</feature>